<gene>
    <name evidence="2" type="ORF">THAPSDRAFT_2621</name>
</gene>
<dbReference type="InParanoid" id="B8BUW4"/>
<evidence type="ECO:0000313" key="2">
    <source>
        <dbReference type="EMBL" id="EED95357.1"/>
    </source>
</evidence>
<dbReference type="Proteomes" id="UP000001449">
    <property type="component" value="Chromosome 2"/>
</dbReference>
<dbReference type="GeneID" id="7443047"/>
<dbReference type="RefSeq" id="XP_002287914.1">
    <property type="nucleotide sequence ID" value="XM_002287878.1"/>
</dbReference>
<protein>
    <submittedName>
        <fullName evidence="2">Uncharacterized protein</fullName>
    </submittedName>
</protein>
<dbReference type="eggNOG" id="ENOG502R9C4">
    <property type="taxonomic scope" value="Eukaryota"/>
</dbReference>
<name>B8BUW4_THAPS</name>
<dbReference type="PaxDb" id="35128-Thaps2621"/>
<reference evidence="2 3" key="2">
    <citation type="journal article" date="2008" name="Nature">
        <title>The Phaeodactylum genome reveals the evolutionary history of diatom genomes.</title>
        <authorList>
            <person name="Bowler C."/>
            <person name="Allen A.E."/>
            <person name="Badger J.H."/>
            <person name="Grimwood J."/>
            <person name="Jabbari K."/>
            <person name="Kuo A."/>
            <person name="Maheswari U."/>
            <person name="Martens C."/>
            <person name="Maumus F."/>
            <person name="Otillar R.P."/>
            <person name="Rayko E."/>
            <person name="Salamov A."/>
            <person name="Vandepoele K."/>
            <person name="Beszteri B."/>
            <person name="Gruber A."/>
            <person name="Heijde M."/>
            <person name="Katinka M."/>
            <person name="Mock T."/>
            <person name="Valentin K."/>
            <person name="Verret F."/>
            <person name="Berges J.A."/>
            <person name="Brownlee C."/>
            <person name="Cadoret J.P."/>
            <person name="Chiovitti A."/>
            <person name="Choi C.J."/>
            <person name="Coesel S."/>
            <person name="De Martino A."/>
            <person name="Detter J.C."/>
            <person name="Durkin C."/>
            <person name="Falciatore A."/>
            <person name="Fournet J."/>
            <person name="Haruta M."/>
            <person name="Huysman M.J."/>
            <person name="Jenkins B.D."/>
            <person name="Jiroutova K."/>
            <person name="Jorgensen R.E."/>
            <person name="Joubert Y."/>
            <person name="Kaplan A."/>
            <person name="Kroger N."/>
            <person name="Kroth P.G."/>
            <person name="La Roche J."/>
            <person name="Lindquist E."/>
            <person name="Lommer M."/>
            <person name="Martin-Jezequel V."/>
            <person name="Lopez P.J."/>
            <person name="Lucas S."/>
            <person name="Mangogna M."/>
            <person name="McGinnis K."/>
            <person name="Medlin L.K."/>
            <person name="Montsant A."/>
            <person name="Oudot-Le Secq M.P."/>
            <person name="Napoli C."/>
            <person name="Obornik M."/>
            <person name="Parker M.S."/>
            <person name="Petit J.L."/>
            <person name="Porcel B.M."/>
            <person name="Poulsen N."/>
            <person name="Robison M."/>
            <person name="Rychlewski L."/>
            <person name="Rynearson T.A."/>
            <person name="Schmutz J."/>
            <person name="Shapiro H."/>
            <person name="Siaut M."/>
            <person name="Stanley M."/>
            <person name="Sussman M.R."/>
            <person name="Taylor A.R."/>
            <person name="Vardi A."/>
            <person name="von Dassow P."/>
            <person name="Vyverman W."/>
            <person name="Willis A."/>
            <person name="Wyrwicz L.S."/>
            <person name="Rokhsar D.S."/>
            <person name="Weissenbach J."/>
            <person name="Armbrust E.V."/>
            <person name="Green B.R."/>
            <person name="Van de Peer Y."/>
            <person name="Grigoriev I.V."/>
        </authorList>
    </citation>
    <scope>NUCLEOTIDE SEQUENCE [LARGE SCALE GENOMIC DNA]</scope>
    <source>
        <strain evidence="2 3">CCMP1335</strain>
    </source>
</reference>
<dbReference type="OMA" id="MVAIDYE"/>
<feature type="compositionally biased region" description="Polar residues" evidence="1">
    <location>
        <begin position="95"/>
        <end position="113"/>
    </location>
</feature>
<dbReference type="EMBL" id="CM000639">
    <property type="protein sequence ID" value="EED95357.1"/>
    <property type="molecule type" value="Genomic_DNA"/>
</dbReference>
<sequence>MGELCQCQGEEFEDTGGAADVVLKELQCLNFPFPVDEVGCMGVCGMGTMVAIDYENGDSNLLASLDSTLNELGVERQSIGTKVDAELQIDDGASEFTTVPTAGESSEVNTTAPPSKKPKKLVDVRERMRVEAASEEEQTNPWLNMASYLAKKASDKMFGA</sequence>
<evidence type="ECO:0000313" key="3">
    <source>
        <dbReference type="Proteomes" id="UP000001449"/>
    </source>
</evidence>
<dbReference type="AlphaFoldDB" id="B8BUW4"/>
<organism evidence="2 3">
    <name type="scientific">Thalassiosira pseudonana</name>
    <name type="common">Marine diatom</name>
    <name type="synonym">Cyclotella nana</name>
    <dbReference type="NCBI Taxonomy" id="35128"/>
    <lineage>
        <taxon>Eukaryota</taxon>
        <taxon>Sar</taxon>
        <taxon>Stramenopiles</taxon>
        <taxon>Ochrophyta</taxon>
        <taxon>Bacillariophyta</taxon>
        <taxon>Coscinodiscophyceae</taxon>
        <taxon>Thalassiosirophycidae</taxon>
        <taxon>Thalassiosirales</taxon>
        <taxon>Thalassiosiraceae</taxon>
        <taxon>Thalassiosira</taxon>
    </lineage>
</organism>
<accession>B8BUW4</accession>
<keyword evidence="3" id="KW-1185">Reference proteome</keyword>
<proteinExistence type="predicted"/>
<evidence type="ECO:0000256" key="1">
    <source>
        <dbReference type="SAM" id="MobiDB-lite"/>
    </source>
</evidence>
<dbReference type="HOGENOM" id="CLU_1655725_0_0_1"/>
<dbReference type="KEGG" id="tps:THAPSDRAFT_2621"/>
<feature type="region of interest" description="Disordered" evidence="1">
    <location>
        <begin position="94"/>
        <end position="123"/>
    </location>
</feature>
<reference evidence="2 3" key="1">
    <citation type="journal article" date="2004" name="Science">
        <title>The genome of the diatom Thalassiosira pseudonana: ecology, evolution, and metabolism.</title>
        <authorList>
            <person name="Armbrust E.V."/>
            <person name="Berges J.A."/>
            <person name="Bowler C."/>
            <person name="Green B.R."/>
            <person name="Martinez D."/>
            <person name="Putnam N.H."/>
            <person name="Zhou S."/>
            <person name="Allen A.E."/>
            <person name="Apt K.E."/>
            <person name="Bechner M."/>
            <person name="Brzezinski M.A."/>
            <person name="Chaal B.K."/>
            <person name="Chiovitti A."/>
            <person name="Davis A.K."/>
            <person name="Demarest M.S."/>
            <person name="Detter J.C."/>
            <person name="Glavina T."/>
            <person name="Goodstein D."/>
            <person name="Hadi M.Z."/>
            <person name="Hellsten U."/>
            <person name="Hildebrand M."/>
            <person name="Jenkins B.D."/>
            <person name="Jurka J."/>
            <person name="Kapitonov V.V."/>
            <person name="Kroger N."/>
            <person name="Lau W.W."/>
            <person name="Lane T.W."/>
            <person name="Larimer F.W."/>
            <person name="Lippmeier J.C."/>
            <person name="Lucas S."/>
            <person name="Medina M."/>
            <person name="Montsant A."/>
            <person name="Obornik M."/>
            <person name="Parker M.S."/>
            <person name="Palenik B."/>
            <person name="Pazour G.J."/>
            <person name="Richardson P.M."/>
            <person name="Rynearson T.A."/>
            <person name="Saito M.A."/>
            <person name="Schwartz D.C."/>
            <person name="Thamatrakoln K."/>
            <person name="Valentin K."/>
            <person name="Vardi A."/>
            <person name="Wilkerson F.P."/>
            <person name="Rokhsar D.S."/>
        </authorList>
    </citation>
    <scope>NUCLEOTIDE SEQUENCE [LARGE SCALE GENOMIC DNA]</scope>
    <source>
        <strain evidence="2 3">CCMP1335</strain>
    </source>
</reference>